<dbReference type="Gene3D" id="3.40.50.1000">
    <property type="entry name" value="HAD superfamily/HAD-like"/>
    <property type="match status" value="1"/>
</dbReference>
<reference evidence="6" key="1">
    <citation type="journal article" date="2016" name="Nat. Biotechnol.">
        <title>Sequencing wild and cultivated cassava and related species reveals extensive interspecific hybridization and genetic diversity.</title>
        <authorList>
            <person name="Bredeson J.V."/>
            <person name="Lyons J.B."/>
            <person name="Prochnik S.E."/>
            <person name="Wu G.A."/>
            <person name="Ha C.M."/>
            <person name="Edsinger-Gonzales E."/>
            <person name="Grimwood J."/>
            <person name="Schmutz J."/>
            <person name="Rabbi I.Y."/>
            <person name="Egesi C."/>
            <person name="Nauluvula P."/>
            <person name="Lebot V."/>
            <person name="Ndunguru J."/>
            <person name="Mkamilo G."/>
            <person name="Bart R.S."/>
            <person name="Setter T.L."/>
            <person name="Gleadow R.M."/>
            <person name="Kulakow P."/>
            <person name="Ferguson M.E."/>
            <person name="Rounsley S."/>
            <person name="Rokhsar D.S."/>
        </authorList>
    </citation>
    <scope>NUCLEOTIDE SEQUENCE [LARGE SCALE GENOMIC DNA]</scope>
    <source>
        <strain evidence="6">cv. AM560-2</strain>
    </source>
</reference>
<keyword evidence="1 4" id="KW-0732">Signal</keyword>
<feature type="signal peptide" evidence="4">
    <location>
        <begin position="1"/>
        <end position="22"/>
    </location>
</feature>
<dbReference type="Pfam" id="PF03767">
    <property type="entry name" value="Acid_phosphat_B"/>
    <property type="match status" value="1"/>
</dbReference>
<protein>
    <recommendedName>
        <fullName evidence="7">Acid phosphatase</fullName>
    </recommendedName>
</protein>
<sequence length="255" mass="28855">MAASQSLLSLLLLLSLLSVAISQSLIRIPSDRKASSVDDDLYCDSWRLSVETNNAGSWIKIPSRCQRYVEQYTIGDRYLSDSEIVAFDSLTFAKTVKVAGDGKDAWIFDIDETLLTNLPYYALHGFGSEPFDEAAFDEWVELAQAPALSASMNLYKELKQMGFTIFLLTGRSEHQRNVTGKNLLFAGYNNWERLILREPSDQGKSATLYKSQKRLELVNEGYRIHGNSGDQWSDLLGFAMSERSFKLPNPMYYIQ</sequence>
<dbReference type="AlphaFoldDB" id="A0A2C9UAT3"/>
<evidence type="ECO:0000256" key="2">
    <source>
        <dbReference type="ARBA" id="ARBA00023180"/>
    </source>
</evidence>
<comment type="similarity">
    <text evidence="3">Belongs to the APS1/VSP family.</text>
</comment>
<dbReference type="InterPro" id="IPR005519">
    <property type="entry name" value="Acid_phosphat_B-like"/>
</dbReference>
<dbReference type="InterPro" id="IPR036412">
    <property type="entry name" value="HAD-like_sf"/>
</dbReference>
<dbReference type="PIRSF" id="PIRSF002674">
    <property type="entry name" value="VSP"/>
    <property type="match status" value="1"/>
</dbReference>
<evidence type="ECO:0000313" key="5">
    <source>
        <dbReference type="EMBL" id="OAY27189.1"/>
    </source>
</evidence>
<dbReference type="GO" id="GO:0003993">
    <property type="term" value="F:acid phosphatase activity"/>
    <property type="evidence" value="ECO:0000318"/>
    <property type="project" value="GO_Central"/>
</dbReference>
<dbReference type="OrthoDB" id="59415at2759"/>
<dbReference type="InterPro" id="IPR014403">
    <property type="entry name" value="APS1/VSP"/>
</dbReference>
<accession>A0A2C9UAT3</accession>
<dbReference type="CDD" id="cd07535">
    <property type="entry name" value="HAD_VSP"/>
    <property type="match status" value="1"/>
</dbReference>
<keyword evidence="6" id="KW-1185">Reference proteome</keyword>
<comment type="caution">
    <text evidence="5">The sequence shown here is derived from an EMBL/GenBank/DDBJ whole genome shotgun (WGS) entry which is preliminary data.</text>
</comment>
<dbReference type="EMBL" id="CM004402">
    <property type="protein sequence ID" value="OAY27189.1"/>
    <property type="molecule type" value="Genomic_DNA"/>
</dbReference>
<evidence type="ECO:0000256" key="1">
    <source>
        <dbReference type="ARBA" id="ARBA00022729"/>
    </source>
</evidence>
<comment type="function">
    <text evidence="3">May function as somatic storage protein during early seedling development.</text>
</comment>
<evidence type="ECO:0000256" key="3">
    <source>
        <dbReference type="PIRNR" id="PIRNR002674"/>
    </source>
</evidence>
<feature type="chain" id="PRO_5012022375" description="Acid phosphatase" evidence="4">
    <location>
        <begin position="23"/>
        <end position="255"/>
    </location>
</feature>
<dbReference type="OMA" id="DQWSDLW"/>
<evidence type="ECO:0000313" key="6">
    <source>
        <dbReference type="Proteomes" id="UP000091857"/>
    </source>
</evidence>
<keyword evidence="3" id="KW-0758">Storage protein</keyword>
<dbReference type="Proteomes" id="UP000091857">
    <property type="component" value="Chromosome 16"/>
</dbReference>
<dbReference type="NCBIfam" id="TIGR01675">
    <property type="entry name" value="plant-AP"/>
    <property type="match status" value="1"/>
</dbReference>
<gene>
    <name evidence="5" type="ORF">MANES_16G107100v8</name>
</gene>
<dbReference type="Gramene" id="Manes.16G107100.1.v8.1">
    <property type="protein sequence ID" value="Manes.16G107100.1.v8.1.CDS"/>
    <property type="gene ID" value="Manes.16G107100.v8.1"/>
</dbReference>
<organism evidence="5 6">
    <name type="scientific">Manihot esculenta</name>
    <name type="common">Cassava</name>
    <name type="synonym">Jatropha manihot</name>
    <dbReference type="NCBI Taxonomy" id="3983"/>
    <lineage>
        <taxon>Eukaryota</taxon>
        <taxon>Viridiplantae</taxon>
        <taxon>Streptophyta</taxon>
        <taxon>Embryophyta</taxon>
        <taxon>Tracheophyta</taxon>
        <taxon>Spermatophyta</taxon>
        <taxon>Magnoliopsida</taxon>
        <taxon>eudicotyledons</taxon>
        <taxon>Gunneridae</taxon>
        <taxon>Pentapetalae</taxon>
        <taxon>rosids</taxon>
        <taxon>fabids</taxon>
        <taxon>Malpighiales</taxon>
        <taxon>Euphorbiaceae</taxon>
        <taxon>Crotonoideae</taxon>
        <taxon>Manihoteae</taxon>
        <taxon>Manihot</taxon>
    </lineage>
</organism>
<dbReference type="PANTHER" id="PTHR31284:SF10">
    <property type="entry name" value="ACID PHOSPHATASE-LIKE PROTEIN"/>
    <property type="match status" value="1"/>
</dbReference>
<dbReference type="SUPFAM" id="SSF56784">
    <property type="entry name" value="HAD-like"/>
    <property type="match status" value="1"/>
</dbReference>
<dbReference type="PANTHER" id="PTHR31284">
    <property type="entry name" value="ACID PHOSPHATASE-LIKE PROTEIN"/>
    <property type="match status" value="1"/>
</dbReference>
<name>A0A2C9UAT3_MANES</name>
<proteinExistence type="inferred from homology"/>
<keyword evidence="2" id="KW-0325">Glycoprotein</keyword>
<dbReference type="InterPro" id="IPR023214">
    <property type="entry name" value="HAD_sf"/>
</dbReference>
<dbReference type="GO" id="GO:0045735">
    <property type="term" value="F:nutrient reservoir activity"/>
    <property type="evidence" value="ECO:0007669"/>
    <property type="project" value="UniProtKB-UniRule"/>
</dbReference>
<evidence type="ECO:0008006" key="7">
    <source>
        <dbReference type="Google" id="ProtNLM"/>
    </source>
</evidence>
<dbReference type="InterPro" id="IPR010028">
    <property type="entry name" value="Acid_phosphatase_pln"/>
</dbReference>
<evidence type="ECO:0000256" key="4">
    <source>
        <dbReference type="SAM" id="SignalP"/>
    </source>
</evidence>